<keyword evidence="7" id="KW-0472">Membrane</keyword>
<keyword evidence="2" id="KW-1003">Cell membrane</keyword>
<evidence type="ECO:0000313" key="11">
    <source>
        <dbReference type="Proteomes" id="UP001153636"/>
    </source>
</evidence>
<keyword evidence="5" id="KW-0552">Olfaction</keyword>
<dbReference type="EMBL" id="OV651827">
    <property type="protein sequence ID" value="CAH1104008.1"/>
    <property type="molecule type" value="Genomic_DNA"/>
</dbReference>
<dbReference type="InterPro" id="IPR004117">
    <property type="entry name" value="7tm6_olfct_rcpt"/>
</dbReference>
<reference evidence="10" key="1">
    <citation type="submission" date="2022-01" db="EMBL/GenBank/DDBJ databases">
        <authorList>
            <person name="King R."/>
        </authorList>
    </citation>
    <scope>NUCLEOTIDE SEQUENCE</scope>
</reference>
<dbReference type="GO" id="GO:0004984">
    <property type="term" value="F:olfactory receptor activity"/>
    <property type="evidence" value="ECO:0007669"/>
    <property type="project" value="InterPro"/>
</dbReference>
<name>A0A9P0CPR0_9CUCU</name>
<dbReference type="OrthoDB" id="6743260at2759"/>
<dbReference type="Proteomes" id="UP001153636">
    <property type="component" value="Chromosome 15"/>
</dbReference>
<dbReference type="Pfam" id="PF02949">
    <property type="entry name" value="7tm_6"/>
    <property type="match status" value="1"/>
</dbReference>
<evidence type="ECO:0000313" key="10">
    <source>
        <dbReference type="EMBL" id="CAH1104008.1"/>
    </source>
</evidence>
<evidence type="ECO:0000256" key="2">
    <source>
        <dbReference type="ARBA" id="ARBA00022475"/>
    </source>
</evidence>
<evidence type="ECO:0000256" key="4">
    <source>
        <dbReference type="ARBA" id="ARBA00022692"/>
    </source>
</evidence>
<sequence length="121" mass="14198">MNINYFINCFFSGRSLRVFFCIFFGVFVNNVNCAAWRTNCTENHNLHLSNNLTHRIFASKWYDIKSIKLKRNIVFVIKNAQVPAKITAFKVFALDYSTYIKVLRLSFSFYTLLSSMVEVKN</sequence>
<keyword evidence="3" id="KW-0716">Sensory transduction</keyword>
<accession>A0A9P0CPR0</accession>
<keyword evidence="8" id="KW-0675">Receptor</keyword>
<evidence type="ECO:0000256" key="8">
    <source>
        <dbReference type="ARBA" id="ARBA00023170"/>
    </source>
</evidence>
<keyword evidence="11" id="KW-1185">Reference proteome</keyword>
<dbReference type="PANTHER" id="PTHR21137">
    <property type="entry name" value="ODORANT RECEPTOR"/>
    <property type="match status" value="1"/>
</dbReference>
<evidence type="ECO:0000256" key="7">
    <source>
        <dbReference type="ARBA" id="ARBA00023136"/>
    </source>
</evidence>
<evidence type="ECO:0000256" key="9">
    <source>
        <dbReference type="ARBA" id="ARBA00023224"/>
    </source>
</evidence>
<comment type="subcellular location">
    <subcellularLocation>
        <location evidence="1">Cell membrane</location>
        <topology evidence="1">Multi-pass membrane protein</topology>
    </subcellularLocation>
</comment>
<protein>
    <submittedName>
        <fullName evidence="10">Uncharacterized protein</fullName>
    </submittedName>
</protein>
<organism evidence="10 11">
    <name type="scientific">Psylliodes chrysocephalus</name>
    <dbReference type="NCBI Taxonomy" id="3402493"/>
    <lineage>
        <taxon>Eukaryota</taxon>
        <taxon>Metazoa</taxon>
        <taxon>Ecdysozoa</taxon>
        <taxon>Arthropoda</taxon>
        <taxon>Hexapoda</taxon>
        <taxon>Insecta</taxon>
        <taxon>Pterygota</taxon>
        <taxon>Neoptera</taxon>
        <taxon>Endopterygota</taxon>
        <taxon>Coleoptera</taxon>
        <taxon>Polyphaga</taxon>
        <taxon>Cucujiformia</taxon>
        <taxon>Chrysomeloidea</taxon>
        <taxon>Chrysomelidae</taxon>
        <taxon>Galerucinae</taxon>
        <taxon>Alticini</taxon>
        <taxon>Psylliodes</taxon>
    </lineage>
</organism>
<keyword evidence="9" id="KW-0807">Transducer</keyword>
<gene>
    <name evidence="10" type="ORF">PSYICH_LOCUS4860</name>
</gene>
<keyword evidence="4" id="KW-0812">Transmembrane</keyword>
<evidence type="ECO:0000256" key="6">
    <source>
        <dbReference type="ARBA" id="ARBA00022989"/>
    </source>
</evidence>
<proteinExistence type="predicted"/>
<dbReference type="GO" id="GO:0005886">
    <property type="term" value="C:plasma membrane"/>
    <property type="evidence" value="ECO:0007669"/>
    <property type="project" value="UniProtKB-SubCell"/>
</dbReference>
<evidence type="ECO:0000256" key="1">
    <source>
        <dbReference type="ARBA" id="ARBA00004651"/>
    </source>
</evidence>
<dbReference type="AlphaFoldDB" id="A0A9P0CPR0"/>
<evidence type="ECO:0000256" key="3">
    <source>
        <dbReference type="ARBA" id="ARBA00022606"/>
    </source>
</evidence>
<dbReference type="GO" id="GO:0007165">
    <property type="term" value="P:signal transduction"/>
    <property type="evidence" value="ECO:0007669"/>
    <property type="project" value="UniProtKB-KW"/>
</dbReference>
<dbReference type="GO" id="GO:0005549">
    <property type="term" value="F:odorant binding"/>
    <property type="evidence" value="ECO:0007669"/>
    <property type="project" value="InterPro"/>
</dbReference>
<dbReference type="PANTHER" id="PTHR21137:SF35">
    <property type="entry name" value="ODORANT RECEPTOR 19A-RELATED"/>
    <property type="match status" value="1"/>
</dbReference>
<evidence type="ECO:0000256" key="5">
    <source>
        <dbReference type="ARBA" id="ARBA00022725"/>
    </source>
</evidence>
<keyword evidence="6" id="KW-1133">Transmembrane helix</keyword>